<dbReference type="OrthoDB" id="67700at2759"/>
<sequence length="253" mass="28280">MLLDNLFFTIRDTRLMGLSFVLRMLLFHYYTAHLANFWRHGDLIPDAIFRLDADRRFATKPDESGSTCPVWNERFTLPINLPLQDSPHHRNLLFQPFRNAQAPRWNPTVPPQGPLRIDDCNLIKTLELCHPFACLQCKIRMMLAIREHPPPSYSSAQLPHHPHEYWGYIASLLAPPPPQFSYSGYHLGYYSQPPPSSCPLLSRVGLFGYGGSSEPSASSYDHKLKGSKGVGTSFAVGAAAGAFGGLALEEGLC</sequence>
<evidence type="ECO:0008006" key="3">
    <source>
        <dbReference type="Google" id="ProtNLM"/>
    </source>
</evidence>
<keyword evidence="2" id="KW-1185">Reference proteome</keyword>
<name>A0A9Q0K1H8_9MAGN</name>
<accession>A0A9Q0K1H8</accession>
<proteinExistence type="predicted"/>
<organism evidence="1 2">
    <name type="scientific">Protea cynaroides</name>
    <dbReference type="NCBI Taxonomy" id="273540"/>
    <lineage>
        <taxon>Eukaryota</taxon>
        <taxon>Viridiplantae</taxon>
        <taxon>Streptophyta</taxon>
        <taxon>Embryophyta</taxon>
        <taxon>Tracheophyta</taxon>
        <taxon>Spermatophyta</taxon>
        <taxon>Magnoliopsida</taxon>
        <taxon>Proteales</taxon>
        <taxon>Proteaceae</taxon>
        <taxon>Protea</taxon>
    </lineage>
</organism>
<reference evidence="1" key="1">
    <citation type="journal article" date="2023" name="Plant J.">
        <title>The genome of the king protea, Protea cynaroides.</title>
        <authorList>
            <person name="Chang J."/>
            <person name="Duong T.A."/>
            <person name="Schoeman C."/>
            <person name="Ma X."/>
            <person name="Roodt D."/>
            <person name="Barker N."/>
            <person name="Li Z."/>
            <person name="Van de Peer Y."/>
            <person name="Mizrachi E."/>
        </authorList>
    </citation>
    <scope>NUCLEOTIDE SEQUENCE</scope>
    <source>
        <tissue evidence="1">Young leaves</tissue>
    </source>
</reference>
<dbReference type="Proteomes" id="UP001141806">
    <property type="component" value="Unassembled WGS sequence"/>
</dbReference>
<dbReference type="AlphaFoldDB" id="A0A9Q0K1H8"/>
<protein>
    <recommendedName>
        <fullName evidence="3">C2 domain-containing protein</fullName>
    </recommendedName>
</protein>
<evidence type="ECO:0000313" key="1">
    <source>
        <dbReference type="EMBL" id="KAJ4960364.1"/>
    </source>
</evidence>
<gene>
    <name evidence="1" type="ORF">NE237_020274</name>
</gene>
<dbReference type="EMBL" id="JAMYWD010000009">
    <property type="protein sequence ID" value="KAJ4960364.1"/>
    <property type="molecule type" value="Genomic_DNA"/>
</dbReference>
<comment type="caution">
    <text evidence="1">The sequence shown here is derived from an EMBL/GenBank/DDBJ whole genome shotgun (WGS) entry which is preliminary data.</text>
</comment>
<evidence type="ECO:0000313" key="2">
    <source>
        <dbReference type="Proteomes" id="UP001141806"/>
    </source>
</evidence>